<dbReference type="STRING" id="703135.A0A2A9NUT7"/>
<keyword evidence="3" id="KW-1185">Reference proteome</keyword>
<feature type="region of interest" description="Disordered" evidence="1">
    <location>
        <begin position="1"/>
        <end position="26"/>
    </location>
</feature>
<dbReference type="Proteomes" id="UP000242287">
    <property type="component" value="Unassembled WGS sequence"/>
</dbReference>
<dbReference type="OrthoDB" id="3358418at2759"/>
<dbReference type="AlphaFoldDB" id="A0A2A9NUT7"/>
<gene>
    <name evidence="2" type="ORF">AMATHDRAFT_74957</name>
</gene>
<protein>
    <submittedName>
        <fullName evidence="2">Uncharacterized protein</fullName>
    </submittedName>
</protein>
<feature type="compositionally biased region" description="Polar residues" evidence="1">
    <location>
        <begin position="213"/>
        <end position="274"/>
    </location>
</feature>
<feature type="compositionally biased region" description="Acidic residues" evidence="1">
    <location>
        <begin position="305"/>
        <end position="318"/>
    </location>
</feature>
<evidence type="ECO:0000256" key="1">
    <source>
        <dbReference type="SAM" id="MobiDB-lite"/>
    </source>
</evidence>
<feature type="region of interest" description="Disordered" evidence="1">
    <location>
        <begin position="169"/>
        <end position="192"/>
    </location>
</feature>
<reference evidence="2 3" key="1">
    <citation type="submission" date="2014-02" db="EMBL/GenBank/DDBJ databases">
        <title>Transposable element dynamics among asymbiotic and ectomycorrhizal Amanita fungi.</title>
        <authorList>
            <consortium name="DOE Joint Genome Institute"/>
            <person name="Hess J."/>
            <person name="Skrede I."/>
            <person name="Wolfe B."/>
            <person name="LaButti K."/>
            <person name="Ohm R.A."/>
            <person name="Grigoriev I.V."/>
            <person name="Pringle A."/>
        </authorList>
    </citation>
    <scope>NUCLEOTIDE SEQUENCE [LARGE SCALE GENOMIC DNA]</scope>
    <source>
        <strain evidence="2 3">SKay4041</strain>
    </source>
</reference>
<sequence length="665" mass="75646">MPTSELSNALNPYANQERPRQPHADYAAPIQQVIQPPQQYVPHRSELELAMAEPRPIGVNAVHELVRLISETRDAHEIERKRRLAWEREQEAKLAQKQAETERLMLETQQEIQTLRAMLSRKGFVPDPAQQAQQAPIQPSSRQSVIPATGLFTPHYSMSPAMHEQSVPIQPTTPLSPVGLVQPSTSSQPSFIEGFPNASYSYTQQPYVNQAFDSSQQTGQVHQSTLRQQSQPQSVCQHGIQIHQSQINQPRQSLLVSHSSELSRLSGHTQSVTPSPSPQLIHADSRAGPVTSIVSGRKRTTAELSNDEGDSMSSDESDVNPVVRIRRTNHHDRRCLTIHHAMRLHLLRCMELETDKQLPDSHIEGASLDPTKPVRFVWDKTTKQSVHNSRMKTRILSDIKSKRVLYKHVPDKDFSKKTLEAAFEQCFTTFRQKFKAQRDAVVATNLKQREDQKARKARHLSRRKIKLSNRAEARMKIEAFEHVTFDGALQLECMSSEDSDYEMNDPASSESNGVLRTRGYAWRSTRLIKFYCILDNEERVDKSTKPKRGLGKKGRRTGALKEGFYLPPKGVATWMISRRWLHGTQHTHPDLPEILNGLVDDPPGFDWDQFDVLGLESDIERDDHDEQQQQGGLQLHDIHMHELQNALQMPQPHYSSTSSLNYALM</sequence>
<accession>A0A2A9NUT7</accession>
<organism evidence="2 3">
    <name type="scientific">Amanita thiersii Skay4041</name>
    <dbReference type="NCBI Taxonomy" id="703135"/>
    <lineage>
        <taxon>Eukaryota</taxon>
        <taxon>Fungi</taxon>
        <taxon>Dikarya</taxon>
        <taxon>Basidiomycota</taxon>
        <taxon>Agaricomycotina</taxon>
        <taxon>Agaricomycetes</taxon>
        <taxon>Agaricomycetidae</taxon>
        <taxon>Agaricales</taxon>
        <taxon>Pluteineae</taxon>
        <taxon>Amanitaceae</taxon>
        <taxon>Amanita</taxon>
    </lineage>
</organism>
<name>A0A2A9NUT7_9AGAR</name>
<evidence type="ECO:0000313" key="2">
    <source>
        <dbReference type="EMBL" id="PFH51403.1"/>
    </source>
</evidence>
<feature type="region of interest" description="Disordered" evidence="1">
    <location>
        <begin position="213"/>
        <end position="318"/>
    </location>
</feature>
<dbReference type="EMBL" id="KZ301988">
    <property type="protein sequence ID" value="PFH51403.1"/>
    <property type="molecule type" value="Genomic_DNA"/>
</dbReference>
<feature type="compositionally biased region" description="Polar residues" evidence="1">
    <location>
        <begin position="1"/>
        <end position="14"/>
    </location>
</feature>
<evidence type="ECO:0000313" key="3">
    <source>
        <dbReference type="Proteomes" id="UP000242287"/>
    </source>
</evidence>
<proteinExistence type="predicted"/>